<feature type="region of interest" description="Disordered" evidence="1">
    <location>
        <begin position="226"/>
        <end position="264"/>
    </location>
</feature>
<protein>
    <submittedName>
        <fullName evidence="4">Zinc-ribbon domain-containing protein</fullName>
    </submittedName>
</protein>
<accession>A0ABV3Z2I0</accession>
<evidence type="ECO:0000259" key="3">
    <source>
        <dbReference type="Pfam" id="PF13717"/>
    </source>
</evidence>
<feature type="compositionally biased region" description="Basic and acidic residues" evidence="1">
    <location>
        <begin position="153"/>
        <end position="191"/>
    </location>
</feature>
<feature type="compositionally biased region" description="Basic and acidic residues" evidence="1">
    <location>
        <begin position="131"/>
        <end position="142"/>
    </location>
</feature>
<feature type="transmembrane region" description="Helical" evidence="2">
    <location>
        <begin position="356"/>
        <end position="374"/>
    </location>
</feature>
<keyword evidence="2" id="KW-0812">Transmembrane</keyword>
<keyword evidence="5" id="KW-1185">Reference proteome</keyword>
<evidence type="ECO:0000256" key="1">
    <source>
        <dbReference type="SAM" id="MobiDB-lite"/>
    </source>
</evidence>
<proteinExistence type="predicted"/>
<reference evidence="4 5" key="1">
    <citation type="submission" date="2024-05" db="EMBL/GenBank/DDBJ databases">
        <title>Three bacterial strains, DH-69, EH-24, and ECK-19 isolated from coastal sediments.</title>
        <authorList>
            <person name="Ye Y.-Q."/>
            <person name="Du Z.-J."/>
        </authorList>
    </citation>
    <scope>NUCLEOTIDE SEQUENCE [LARGE SCALE GENOMIC DNA]</scope>
    <source>
        <strain evidence="4 5">ECK-19</strain>
    </source>
</reference>
<feature type="domain" description="Zinc finger/thioredoxin putative" evidence="3">
    <location>
        <begin position="1"/>
        <end position="36"/>
    </location>
</feature>
<dbReference type="NCBIfam" id="TIGR02098">
    <property type="entry name" value="MJ0042_CXXC"/>
    <property type="match status" value="1"/>
</dbReference>
<dbReference type="Pfam" id="PF13717">
    <property type="entry name" value="Zn_ribbon_4"/>
    <property type="match status" value="1"/>
</dbReference>
<name>A0ABV3Z2I0_9PROT</name>
<gene>
    <name evidence="4" type="ORF">ABFZ84_05485</name>
</gene>
<dbReference type="RefSeq" id="WP_369312934.1">
    <property type="nucleotide sequence ID" value="NZ_JBEHZE010000001.1"/>
</dbReference>
<evidence type="ECO:0000313" key="5">
    <source>
        <dbReference type="Proteomes" id="UP001560685"/>
    </source>
</evidence>
<dbReference type="Proteomes" id="UP001560685">
    <property type="component" value="Unassembled WGS sequence"/>
</dbReference>
<sequence>MIITCPDCTTRYDVDDERFSPNGRSVRCSSCGESWFVPAPELIDVEPIKESNVRADKEKTERPNRRENSDRARIRVGVPKDDADHQGRDDNRKDRSDIKNHQESDHKRRNESDDDRDFQDRERKDRKSRRDSRDEEPRRKSYEDDEDDSLFVRPKDRVENKSKGRGDHNDDNANVRSRNDRDESRRSHRDRDEDDDVQEKGWRKGRQFIIEDEDDVENRPFFARKKKKERDEDRREPLRFGDDDYADERSQNDTREEERFSDEEDDIDYDVVDADWEDVGEDGPIERGFGRRIRSQRRRATALARLEDVRPLDPQALDDEFFAALKVTPRELETAIRKARRRAEARDKNRLTPFRAFGWAMWLFAVVGVLYVVVTYRDDIVKLAPGTADAYAVIGIDANPYGLAIDNVRHRLAMSTGGPTIEITGHLRNETDAAIDTPLLQAEALGARGELLARWTFAASEAQVSESGIVEFVTRAPAPDGVTEVALSFAPASSTVLDSLLPLNE</sequence>
<feature type="compositionally biased region" description="Basic and acidic residues" evidence="1">
    <location>
        <begin position="46"/>
        <end position="111"/>
    </location>
</feature>
<dbReference type="EMBL" id="JBEHZE010000001">
    <property type="protein sequence ID" value="MEX6632996.1"/>
    <property type="molecule type" value="Genomic_DNA"/>
</dbReference>
<keyword evidence="2" id="KW-0472">Membrane</keyword>
<feature type="region of interest" description="Disordered" evidence="1">
    <location>
        <begin position="46"/>
        <end position="206"/>
    </location>
</feature>
<evidence type="ECO:0000313" key="4">
    <source>
        <dbReference type="EMBL" id="MEX6632996.1"/>
    </source>
</evidence>
<evidence type="ECO:0000256" key="2">
    <source>
        <dbReference type="SAM" id="Phobius"/>
    </source>
</evidence>
<organism evidence="4 5">
    <name type="scientific">Hyphococcus lacteus</name>
    <dbReference type="NCBI Taxonomy" id="3143536"/>
    <lineage>
        <taxon>Bacteria</taxon>
        <taxon>Pseudomonadati</taxon>
        <taxon>Pseudomonadota</taxon>
        <taxon>Alphaproteobacteria</taxon>
        <taxon>Parvularculales</taxon>
        <taxon>Parvularculaceae</taxon>
        <taxon>Hyphococcus</taxon>
    </lineage>
</organism>
<feature type="compositionally biased region" description="Basic and acidic residues" evidence="1">
    <location>
        <begin position="229"/>
        <end position="258"/>
    </location>
</feature>
<keyword evidence="2" id="KW-1133">Transmembrane helix</keyword>
<dbReference type="InterPro" id="IPR011723">
    <property type="entry name" value="Znf/thioredoxin_put"/>
</dbReference>
<comment type="caution">
    <text evidence="4">The sequence shown here is derived from an EMBL/GenBank/DDBJ whole genome shotgun (WGS) entry which is preliminary data.</text>
</comment>